<sequence>MAWRARDPVVLEAGWEMVARHGGGAGSGVGAGGGAEWWRRWSLVVMAAAEPKLRWAANAARLGVWLPPGKIRSPPPDLGREHRASVDVLVPRRFGRRVHCGGGVNSTVRRVA</sequence>
<protein>
    <submittedName>
        <fullName evidence="1">Uncharacterized protein</fullName>
    </submittedName>
</protein>
<dbReference type="HOGENOM" id="CLU_2149938_0_0_1"/>
<dbReference type="Gramene" id="ONIVA05G16210.1">
    <property type="protein sequence ID" value="ONIVA05G16210.1"/>
    <property type="gene ID" value="ONIVA05G16210"/>
</dbReference>
<proteinExistence type="predicted"/>
<organism evidence="1">
    <name type="scientific">Oryza nivara</name>
    <name type="common">Indian wild rice</name>
    <name type="synonym">Oryza sativa f. spontanea</name>
    <dbReference type="NCBI Taxonomy" id="4536"/>
    <lineage>
        <taxon>Eukaryota</taxon>
        <taxon>Viridiplantae</taxon>
        <taxon>Streptophyta</taxon>
        <taxon>Embryophyta</taxon>
        <taxon>Tracheophyta</taxon>
        <taxon>Spermatophyta</taxon>
        <taxon>Magnoliopsida</taxon>
        <taxon>Liliopsida</taxon>
        <taxon>Poales</taxon>
        <taxon>Poaceae</taxon>
        <taxon>BOP clade</taxon>
        <taxon>Oryzoideae</taxon>
        <taxon>Oryzeae</taxon>
        <taxon>Oryzinae</taxon>
        <taxon>Oryza</taxon>
    </lineage>
</organism>
<evidence type="ECO:0000313" key="1">
    <source>
        <dbReference type="EnsemblPlants" id="ONIVA05G16210.1"/>
    </source>
</evidence>
<reference evidence="1" key="1">
    <citation type="submission" date="2015-04" db="UniProtKB">
        <authorList>
            <consortium name="EnsemblPlants"/>
        </authorList>
    </citation>
    <scope>IDENTIFICATION</scope>
    <source>
        <strain evidence="1">SL10</strain>
    </source>
</reference>
<dbReference type="AlphaFoldDB" id="A0A0E0HE54"/>
<evidence type="ECO:0000313" key="2">
    <source>
        <dbReference type="Proteomes" id="UP000006591"/>
    </source>
</evidence>
<reference evidence="1" key="2">
    <citation type="submission" date="2018-04" db="EMBL/GenBank/DDBJ databases">
        <title>OnivRS2 (Oryza nivara Reference Sequence Version 2).</title>
        <authorList>
            <person name="Zhang J."/>
            <person name="Kudrna D."/>
            <person name="Lee S."/>
            <person name="Talag J."/>
            <person name="Rajasekar S."/>
            <person name="Welchert J."/>
            <person name="Hsing Y.-I."/>
            <person name="Wing R.A."/>
        </authorList>
    </citation>
    <scope>NUCLEOTIDE SEQUENCE [LARGE SCALE GENOMIC DNA]</scope>
    <source>
        <strain evidence="1">SL10</strain>
    </source>
</reference>
<dbReference type="Proteomes" id="UP000006591">
    <property type="component" value="Chromosome 5"/>
</dbReference>
<name>A0A0E0HE54_ORYNI</name>
<accession>A0A0E0HE54</accession>
<keyword evidence="2" id="KW-1185">Reference proteome</keyword>
<dbReference type="EnsemblPlants" id="ONIVA05G16210.1">
    <property type="protein sequence ID" value="ONIVA05G16210.1"/>
    <property type="gene ID" value="ONIVA05G16210"/>
</dbReference>